<accession>A0A5D3CGK7</accession>
<reference evidence="3 4" key="1">
    <citation type="submission" date="2019-08" db="EMBL/GenBank/DDBJ databases">
        <title>Draft genome sequences of two oriental melons (Cucumis melo L. var makuwa).</title>
        <authorList>
            <person name="Kwon S.-Y."/>
        </authorList>
    </citation>
    <scope>NUCLEOTIDE SEQUENCE [LARGE SCALE GENOMIC DNA]</scope>
    <source>
        <strain evidence="4">cv. Chang Bougi</strain>
        <strain evidence="3">cv. SW 3</strain>
        <tissue evidence="2">Leaf</tissue>
    </source>
</reference>
<dbReference type="Proteomes" id="UP000321947">
    <property type="component" value="Unassembled WGS sequence"/>
</dbReference>
<dbReference type="AlphaFoldDB" id="A0A5D3CGK7"/>
<dbReference type="STRING" id="1194695.A0A5D3CGK7"/>
<dbReference type="EMBL" id="SSTD01011069">
    <property type="protein sequence ID" value="TYK10655.1"/>
    <property type="molecule type" value="Genomic_DNA"/>
</dbReference>
<comment type="caution">
    <text evidence="2">The sequence shown here is derived from an EMBL/GenBank/DDBJ whole genome shotgun (WGS) entry which is preliminary data.</text>
</comment>
<sequence length="183" mass="21249">MSITISKDMLNPLALVIFLLASVCRLNGTWLGIWVDHKFIHYEVEDGIVDKRALICRMMTSSMLIKILKFMSNLFKSSKETLKTNMPRLNAYEDPRFNRSESRNFLVQSCSSFIPGDVYPSTFYSIPERRKFSKEEWKKFTKDSTKKALEGLAFSPDFTRWFVDNADGINITPRAIELRSIKK</sequence>
<evidence type="ECO:0000313" key="4">
    <source>
        <dbReference type="Proteomes" id="UP000321947"/>
    </source>
</evidence>
<dbReference type="PANTHER" id="PTHR31587">
    <property type="entry name" value="TRANSMEMBRANE PROTEIN (DUF2215)"/>
    <property type="match status" value="1"/>
</dbReference>
<dbReference type="PANTHER" id="PTHR31587:SF4">
    <property type="entry name" value="TRANSMEMBRANE PROTEIN (DUF2215)"/>
    <property type="match status" value="1"/>
</dbReference>
<evidence type="ECO:0000313" key="1">
    <source>
        <dbReference type="EMBL" id="KAA0048310.1"/>
    </source>
</evidence>
<name>A0A5D3CGK7_CUCMM</name>
<protein>
    <submittedName>
        <fullName evidence="2">Nuclear envelope integral membrane protein 1 isoform X1</fullName>
    </submittedName>
</protein>
<proteinExistence type="predicted"/>
<dbReference type="Proteomes" id="UP000321393">
    <property type="component" value="Unassembled WGS sequence"/>
</dbReference>
<evidence type="ECO:0000313" key="2">
    <source>
        <dbReference type="EMBL" id="TYK10655.1"/>
    </source>
</evidence>
<dbReference type="OrthoDB" id="1890267at2759"/>
<dbReference type="EMBL" id="SSTE01012924">
    <property type="protein sequence ID" value="KAA0048310.1"/>
    <property type="molecule type" value="Genomic_DNA"/>
</dbReference>
<organism evidence="2 4">
    <name type="scientific">Cucumis melo var. makuwa</name>
    <name type="common">Oriental melon</name>
    <dbReference type="NCBI Taxonomy" id="1194695"/>
    <lineage>
        <taxon>Eukaryota</taxon>
        <taxon>Viridiplantae</taxon>
        <taxon>Streptophyta</taxon>
        <taxon>Embryophyta</taxon>
        <taxon>Tracheophyta</taxon>
        <taxon>Spermatophyta</taxon>
        <taxon>Magnoliopsida</taxon>
        <taxon>eudicotyledons</taxon>
        <taxon>Gunneridae</taxon>
        <taxon>Pentapetalae</taxon>
        <taxon>rosids</taxon>
        <taxon>fabids</taxon>
        <taxon>Cucurbitales</taxon>
        <taxon>Cucurbitaceae</taxon>
        <taxon>Benincaseae</taxon>
        <taxon>Cucumis</taxon>
    </lineage>
</organism>
<evidence type="ECO:0000313" key="3">
    <source>
        <dbReference type="Proteomes" id="UP000321393"/>
    </source>
</evidence>
<gene>
    <name evidence="2" type="ORF">E5676_scaffold25G00170</name>
    <name evidence="1" type="ORF">E6C27_scaffold264G00190</name>
</gene>